<dbReference type="InterPro" id="IPR038729">
    <property type="entry name" value="Rad50/SbcC_AAA"/>
</dbReference>
<dbReference type="Pfam" id="PF13476">
    <property type="entry name" value="AAA_23"/>
    <property type="match status" value="1"/>
</dbReference>
<keyword evidence="7" id="KW-1185">Reference proteome</keyword>
<dbReference type="PANTHER" id="PTHR32114">
    <property type="entry name" value="ABC TRANSPORTER ABCH.3"/>
    <property type="match status" value="1"/>
</dbReference>
<comment type="caution">
    <text evidence="6">The sequence shown here is derived from an EMBL/GenBank/DDBJ whole genome shotgun (WGS) entry which is preliminary data.</text>
</comment>
<evidence type="ECO:0000256" key="4">
    <source>
        <dbReference type="SAM" id="Coils"/>
    </source>
</evidence>
<evidence type="ECO:0000313" key="7">
    <source>
        <dbReference type="Proteomes" id="UP000217785"/>
    </source>
</evidence>
<comment type="subunit">
    <text evidence="2">Heterodimer of SbcC and SbcD.</text>
</comment>
<evidence type="ECO:0000256" key="1">
    <source>
        <dbReference type="ARBA" id="ARBA00006930"/>
    </source>
</evidence>
<feature type="coiled-coil region" evidence="4">
    <location>
        <begin position="233"/>
        <end position="296"/>
    </location>
</feature>
<evidence type="ECO:0000259" key="5">
    <source>
        <dbReference type="Pfam" id="PF13476"/>
    </source>
</evidence>
<comment type="similarity">
    <text evidence="1">Belongs to the SMC family. SbcC subfamily.</text>
</comment>
<feature type="coiled-coil region" evidence="4">
    <location>
        <begin position="385"/>
        <end position="488"/>
    </location>
</feature>
<dbReference type="RefSeq" id="WP_096180097.1">
    <property type="nucleotide sequence ID" value="NZ_BDUF01000002.1"/>
</dbReference>
<evidence type="ECO:0000313" key="6">
    <source>
        <dbReference type="EMBL" id="GAX88424.1"/>
    </source>
</evidence>
<keyword evidence="4" id="KW-0175">Coiled coil</keyword>
<dbReference type="InterPro" id="IPR027417">
    <property type="entry name" value="P-loop_NTPase"/>
</dbReference>
<dbReference type="Gene3D" id="3.40.50.300">
    <property type="entry name" value="P-loop containing nucleotide triphosphate hydrolases"/>
    <property type="match status" value="2"/>
</dbReference>
<evidence type="ECO:0000256" key="3">
    <source>
        <dbReference type="ARBA" id="ARBA00013368"/>
    </source>
</evidence>
<sequence>MSVPNKVKLPIIRRVQLKNFSLYSRQKVISVELSNGVFCLVGANGLGKSTFIATLNFALTGIVPDPKHKFQSVEEYYFDNLKFSSEYFSGRINENDRDVAEVSIEMVVGDKIIAFTRGIFDIEQLREFTVYDIDGKTILNNTADLSPAERNDEFKKIMTECIGLNTFTQYVFLQHFVFTFDESRRLLFWDQKVLEQALYLAFGVNHEQAKKADALRRETEKADSLWRNYGWQATEIQKKIKEIESALTRSTNKDYSELVEYHKKLTLSKDNIEELVNSLEHQLKDTNLALTEVSAKQAVLRNKYSEEFLKYINQNTKLSDHPLVVSSINDCKCGLCGNAGESVVERIKQKINNECPLCGSLIQNNVIETNKIDELRKIDQDIIVLKNKADEIIKTQDRINKELQEARQELYKVEKELQEFENENKETLTKIKHSRENNLDEILEPYRIQLKELLKNRDEQYKRREKNKAELLKLQRQLEKQYVDAEEKFVPLFKTLAYSFIGLDLDIVMETKSRPGITLNLKVKNVSRRQQHTLSESQRFFIDIALRMALTQYITCDSGEACLFIDTPEGSLDIAYESRAGNMFARFIENNYRIIMTANINSSRLLISLGEQCGSDRMKICRMTSWTDLSDVQISEEKLFEQAYKAIEDALTIKEGTKND</sequence>
<dbReference type="OrthoDB" id="9795626at2"/>
<dbReference type="PANTHER" id="PTHR32114:SF2">
    <property type="entry name" value="ABC TRANSPORTER ABCH.3"/>
    <property type="match status" value="1"/>
</dbReference>
<reference evidence="7" key="1">
    <citation type="submission" date="2017-07" db="EMBL/GenBank/DDBJ databases">
        <title>Draft genome sequence of Effusibacillus lacus strain skLN1.</title>
        <authorList>
            <person name="Watanabe M."/>
            <person name="Kojima H."/>
            <person name="Fukui M."/>
        </authorList>
    </citation>
    <scope>NUCLEOTIDE SEQUENCE [LARGE SCALE GENOMIC DNA]</scope>
    <source>
        <strain evidence="7">skLN1</strain>
    </source>
</reference>
<proteinExistence type="inferred from homology"/>
<gene>
    <name evidence="6" type="ORF">EFBL_0033</name>
</gene>
<feature type="domain" description="Rad50/SbcC-type AAA" evidence="5">
    <location>
        <begin position="14"/>
        <end position="248"/>
    </location>
</feature>
<protein>
    <recommendedName>
        <fullName evidence="3">Nuclease SbcCD subunit C</fullName>
    </recommendedName>
</protein>
<dbReference type="Proteomes" id="UP000217785">
    <property type="component" value="Unassembled WGS sequence"/>
</dbReference>
<name>A0A292YJ69_9BACL</name>
<accession>A0A292YJ69</accession>
<organism evidence="6 7">
    <name type="scientific">Effusibacillus lacus</name>
    <dbReference type="NCBI Taxonomy" id="1348429"/>
    <lineage>
        <taxon>Bacteria</taxon>
        <taxon>Bacillati</taxon>
        <taxon>Bacillota</taxon>
        <taxon>Bacilli</taxon>
        <taxon>Bacillales</taxon>
        <taxon>Alicyclobacillaceae</taxon>
        <taxon>Effusibacillus</taxon>
    </lineage>
</organism>
<evidence type="ECO:0000256" key="2">
    <source>
        <dbReference type="ARBA" id="ARBA00011322"/>
    </source>
</evidence>
<dbReference type="AlphaFoldDB" id="A0A292YJ69"/>
<dbReference type="EMBL" id="BDUF01000002">
    <property type="protein sequence ID" value="GAX88424.1"/>
    <property type="molecule type" value="Genomic_DNA"/>
</dbReference>
<dbReference type="SUPFAM" id="SSF52540">
    <property type="entry name" value="P-loop containing nucleoside triphosphate hydrolases"/>
    <property type="match status" value="1"/>
</dbReference>